<keyword evidence="4" id="KW-0813">Transport</keyword>
<organism evidence="13 14">
    <name type="scientific">Zingiber officinale</name>
    <name type="common">Ginger</name>
    <name type="synonym">Amomum zingiber</name>
    <dbReference type="NCBI Taxonomy" id="94328"/>
    <lineage>
        <taxon>Eukaryota</taxon>
        <taxon>Viridiplantae</taxon>
        <taxon>Streptophyta</taxon>
        <taxon>Embryophyta</taxon>
        <taxon>Tracheophyta</taxon>
        <taxon>Spermatophyta</taxon>
        <taxon>Magnoliopsida</taxon>
        <taxon>Liliopsida</taxon>
        <taxon>Zingiberales</taxon>
        <taxon>Zingiberaceae</taxon>
        <taxon>Zingiber</taxon>
    </lineage>
</organism>
<comment type="subcellular location">
    <subcellularLocation>
        <location evidence="1">Cytoplasmic vesicle</location>
        <location evidence="1">Clathrin-coated vesicle membrane</location>
        <topology evidence="1">Peripheral membrane protein</topology>
        <orientation evidence="1">Cytoplasmic side</orientation>
    </subcellularLocation>
    <subcellularLocation>
        <location evidence="2">Golgi apparatus</location>
    </subcellularLocation>
</comment>
<dbReference type="InterPro" id="IPR011012">
    <property type="entry name" value="Longin-like_dom_sf"/>
</dbReference>
<evidence type="ECO:0000256" key="6">
    <source>
        <dbReference type="ARBA" id="ARBA00023034"/>
    </source>
</evidence>
<evidence type="ECO:0000256" key="4">
    <source>
        <dbReference type="ARBA" id="ARBA00022448"/>
    </source>
</evidence>
<dbReference type="PROSITE" id="PS00989">
    <property type="entry name" value="CLAT_ADAPTOR_S"/>
    <property type="match status" value="1"/>
</dbReference>
<gene>
    <name evidence="13" type="ORF">ZIOFF_031119</name>
</gene>
<protein>
    <recommendedName>
        <fullName evidence="11">Adaptor AP-1 19 kDa protein</fullName>
    </recommendedName>
</protein>
<evidence type="ECO:0000256" key="8">
    <source>
        <dbReference type="ARBA" id="ARBA00023329"/>
    </source>
</evidence>
<evidence type="ECO:0000259" key="12">
    <source>
        <dbReference type="Pfam" id="PF01217"/>
    </source>
</evidence>
<comment type="subunit">
    <text evidence="10">Adaptor protein complex 1 (AP-1) is a heterotetramer composed of two large adaptins (gamma-type subunit and beta-type subunit), a medium adaptin (mu-type subunit) and a small adaptin (sigma-type subunit).</text>
</comment>
<evidence type="ECO:0000256" key="1">
    <source>
        <dbReference type="ARBA" id="ARBA00004145"/>
    </source>
</evidence>
<comment type="function">
    <text evidence="9">Subunit of clathrin-associated adaptor protein complex 1 that plays a role in protein sorting at the trans-Golgi network and early endosomes (TGN/EE). The AP complexes mediate the recruitment of clathrin to membranes and the recognition of sorting signals within the cytosolic tails of transmembrane cargo molecules.</text>
</comment>
<dbReference type="EMBL" id="JACMSC010000008">
    <property type="protein sequence ID" value="KAG6512979.1"/>
    <property type="molecule type" value="Genomic_DNA"/>
</dbReference>
<dbReference type="GO" id="GO:0035615">
    <property type="term" value="F:clathrin adaptor activity"/>
    <property type="evidence" value="ECO:0007669"/>
    <property type="project" value="InterPro"/>
</dbReference>
<evidence type="ECO:0000256" key="9">
    <source>
        <dbReference type="ARBA" id="ARBA00058887"/>
    </source>
</evidence>
<dbReference type="Proteomes" id="UP000734854">
    <property type="component" value="Unassembled WGS sequence"/>
</dbReference>
<dbReference type="GO" id="GO:0030121">
    <property type="term" value="C:AP-1 adaptor complex"/>
    <property type="evidence" value="ECO:0007669"/>
    <property type="project" value="InterPro"/>
</dbReference>
<dbReference type="PANTHER" id="PTHR11753">
    <property type="entry name" value="ADAPTOR COMPLEXES SMALL SUBUNIT FAMILY"/>
    <property type="match status" value="1"/>
</dbReference>
<dbReference type="InterPro" id="IPR022775">
    <property type="entry name" value="AP_mu_sigma_su"/>
</dbReference>
<keyword evidence="7" id="KW-0472">Membrane</keyword>
<dbReference type="GO" id="GO:0006886">
    <property type="term" value="P:intracellular protein transport"/>
    <property type="evidence" value="ECO:0007669"/>
    <property type="project" value="InterPro"/>
</dbReference>
<feature type="domain" description="AP complex mu/sigma subunit" evidence="12">
    <location>
        <begin position="164"/>
        <end position="303"/>
    </location>
</feature>
<reference evidence="13 14" key="1">
    <citation type="submission" date="2020-08" db="EMBL/GenBank/DDBJ databases">
        <title>Plant Genome Project.</title>
        <authorList>
            <person name="Zhang R.-G."/>
        </authorList>
    </citation>
    <scope>NUCLEOTIDE SEQUENCE [LARGE SCALE GENOMIC DNA]</scope>
    <source>
        <tissue evidence="13">Rhizome</tissue>
    </source>
</reference>
<name>A0A8J5H0R0_ZINOF</name>
<evidence type="ECO:0000256" key="3">
    <source>
        <dbReference type="ARBA" id="ARBA00006972"/>
    </source>
</evidence>
<evidence type="ECO:0000256" key="10">
    <source>
        <dbReference type="ARBA" id="ARBA00066271"/>
    </source>
</evidence>
<dbReference type="Gene3D" id="3.30.450.60">
    <property type="match status" value="1"/>
</dbReference>
<dbReference type="InterPro" id="IPR000804">
    <property type="entry name" value="Clathrin_sm-chain_CS"/>
</dbReference>
<dbReference type="GO" id="GO:0005829">
    <property type="term" value="C:cytosol"/>
    <property type="evidence" value="ECO:0007669"/>
    <property type="project" value="GOC"/>
</dbReference>
<dbReference type="GO" id="GO:0016482">
    <property type="term" value="P:cytosolic transport"/>
    <property type="evidence" value="ECO:0007669"/>
    <property type="project" value="UniProtKB-ARBA"/>
</dbReference>
<evidence type="ECO:0000313" key="14">
    <source>
        <dbReference type="Proteomes" id="UP000734854"/>
    </source>
</evidence>
<dbReference type="AlphaFoldDB" id="A0A8J5H0R0"/>
<accession>A0A8J5H0R0</accession>
<comment type="similarity">
    <text evidence="3">Belongs to the adaptor complexes small subunit family.</text>
</comment>
<proteinExistence type="inferred from homology"/>
<dbReference type="SUPFAM" id="SSF64356">
    <property type="entry name" value="SNARE-like"/>
    <property type="match status" value="1"/>
</dbReference>
<dbReference type="InterPro" id="IPR016635">
    <property type="entry name" value="AP_complex_ssu"/>
</dbReference>
<sequence length="324" mass="36587">MPALQPSGGPVPSALDGLEANRAGNADGVLAFFSFLDRLLSVHHRMPGPRSKNKETRSEIHKLLPCGRTLDFDRHKNAQFSSSPLAIKTAMIHTVKRRRQVAPPSPFAKLRPSSSFPAQRRRLEESFPSFLLPAASIWDFLTGGIAAAQEASVSVRRGMPLFRQIHFVLLISRQGKVRLTKWYSPYSQKERTKAIRELSGLILPRGPKLCNFVEWRGYKVVYRRYASLYFCMCIDAEDNELEILEIIHHFVEILDRYFGSVCELDLIFNFHKAYYILDEILIAGELQESSKKAVARLIAAQDQLVEAAKEQASSISNMIAQATK</sequence>
<dbReference type="FunFam" id="3.30.450.60:FF:000007">
    <property type="entry name" value="AP complex subunit sigma"/>
    <property type="match status" value="1"/>
</dbReference>
<evidence type="ECO:0000256" key="11">
    <source>
        <dbReference type="ARBA" id="ARBA00082295"/>
    </source>
</evidence>
<evidence type="ECO:0000256" key="7">
    <source>
        <dbReference type="ARBA" id="ARBA00023136"/>
    </source>
</evidence>
<evidence type="ECO:0000256" key="5">
    <source>
        <dbReference type="ARBA" id="ARBA00022927"/>
    </source>
</evidence>
<keyword evidence="6" id="KW-0333">Golgi apparatus</keyword>
<evidence type="ECO:0000313" key="13">
    <source>
        <dbReference type="EMBL" id="KAG6512979.1"/>
    </source>
</evidence>
<keyword evidence="5" id="KW-0653">Protein transport</keyword>
<evidence type="ECO:0000256" key="2">
    <source>
        <dbReference type="ARBA" id="ARBA00004555"/>
    </source>
</evidence>
<dbReference type="InterPro" id="IPR044733">
    <property type="entry name" value="AP1_sigma"/>
</dbReference>
<keyword evidence="8" id="KW-0968">Cytoplasmic vesicle</keyword>
<dbReference type="Pfam" id="PF01217">
    <property type="entry name" value="Clat_adaptor_s"/>
    <property type="match status" value="1"/>
</dbReference>
<dbReference type="CDD" id="cd14831">
    <property type="entry name" value="AP1_sigma"/>
    <property type="match status" value="1"/>
</dbReference>
<keyword evidence="14" id="KW-1185">Reference proteome</keyword>
<comment type="caution">
    <text evidence="13">The sequence shown here is derived from an EMBL/GenBank/DDBJ whole genome shotgun (WGS) entry which is preliminary data.</text>
</comment>